<dbReference type="PANTHER" id="PTHR48079:SF6">
    <property type="entry name" value="NAD(P)-BINDING DOMAIN-CONTAINING PROTEIN-RELATED"/>
    <property type="match status" value="1"/>
</dbReference>
<gene>
    <name evidence="2" type="ORF">PU630_16710</name>
</gene>
<dbReference type="EMBL" id="CP119108">
    <property type="protein sequence ID" value="WEG08860.1"/>
    <property type="molecule type" value="Genomic_DNA"/>
</dbReference>
<dbReference type="Pfam" id="PF01370">
    <property type="entry name" value="Epimerase"/>
    <property type="match status" value="1"/>
</dbReference>
<dbReference type="Proteomes" id="UP001214553">
    <property type="component" value="Chromosome"/>
</dbReference>
<organism evidence="2 3">
    <name type="scientific">Microbacterium horticulturae</name>
    <dbReference type="NCBI Taxonomy" id="3028316"/>
    <lineage>
        <taxon>Bacteria</taxon>
        <taxon>Bacillati</taxon>
        <taxon>Actinomycetota</taxon>
        <taxon>Actinomycetes</taxon>
        <taxon>Micrococcales</taxon>
        <taxon>Microbacteriaceae</taxon>
        <taxon>Microbacterium</taxon>
    </lineage>
</organism>
<dbReference type="PANTHER" id="PTHR48079">
    <property type="entry name" value="PROTEIN YEEZ"/>
    <property type="match status" value="1"/>
</dbReference>
<reference evidence="2 3" key="1">
    <citation type="submission" date="2023-03" db="EMBL/GenBank/DDBJ databases">
        <title>Genome sequence of Microbacterium sp. KACC 23027.</title>
        <authorList>
            <person name="Kim S."/>
            <person name="Heo J."/>
            <person name="Kwon S.-W."/>
        </authorList>
    </citation>
    <scope>NUCLEOTIDE SEQUENCE [LARGE SCALE GENOMIC DNA]</scope>
    <source>
        <strain evidence="2 3">KACC 23027</strain>
    </source>
</reference>
<dbReference type="Gene3D" id="3.40.50.720">
    <property type="entry name" value="NAD(P)-binding Rossmann-like Domain"/>
    <property type="match status" value="1"/>
</dbReference>
<keyword evidence="3" id="KW-1185">Reference proteome</keyword>
<dbReference type="InterPro" id="IPR036291">
    <property type="entry name" value="NAD(P)-bd_dom_sf"/>
</dbReference>
<dbReference type="InterPro" id="IPR001509">
    <property type="entry name" value="Epimerase_deHydtase"/>
</dbReference>
<dbReference type="InterPro" id="IPR051783">
    <property type="entry name" value="NAD(P)-dependent_oxidoreduct"/>
</dbReference>
<accession>A0ABY8BXE1</accession>
<name>A0ABY8BXE1_9MICO</name>
<evidence type="ECO:0000313" key="2">
    <source>
        <dbReference type="EMBL" id="WEG08860.1"/>
    </source>
</evidence>
<evidence type="ECO:0000259" key="1">
    <source>
        <dbReference type="Pfam" id="PF01370"/>
    </source>
</evidence>
<protein>
    <submittedName>
        <fullName evidence="2">NAD-dependent epimerase/dehydratase family protein</fullName>
    </submittedName>
</protein>
<proteinExistence type="predicted"/>
<dbReference type="RefSeq" id="WP_275278187.1">
    <property type="nucleotide sequence ID" value="NZ_CP119108.1"/>
</dbReference>
<sequence length="350" mass="36699">MARAVVLGVSGMTGRAIARELVGAGWRVTGTGRDPAHFPAELAELGVRFVRSDRDDAGDLDAVLAHGADLVVDCVAYTAAHAQLLVDRAGDVGSVVALSSKAVYVDAQGRHSNSDVPPDFGGPVRETAATLEPDFSGEYQSRLGYGTNKVAMEETLRAASCPVSILRPSRIHGSGSARPREWFVVRRLRDGRTRLPVAHGGLTGNHPTAAANLARLVRACADRPARRILNAADPDTPTTADIVTAIAAAAGRPLEVVGLDDGVPDAWGRNPWDTWPPFFLDTSAAAAIGYLPVGTYAETVAETVHELLALSPAGAAALDADPFFTDRFDYALDDAALATASTPPAPSPRR</sequence>
<dbReference type="SUPFAM" id="SSF51735">
    <property type="entry name" value="NAD(P)-binding Rossmann-fold domains"/>
    <property type="match status" value="1"/>
</dbReference>
<evidence type="ECO:0000313" key="3">
    <source>
        <dbReference type="Proteomes" id="UP001214553"/>
    </source>
</evidence>
<feature type="domain" description="NAD-dependent epimerase/dehydratase" evidence="1">
    <location>
        <begin position="5"/>
        <end position="175"/>
    </location>
</feature>